<dbReference type="OMA" id="HRINSKG"/>
<dbReference type="Pfam" id="PF00078">
    <property type="entry name" value="RVT_1"/>
    <property type="match status" value="1"/>
</dbReference>
<feature type="domain" description="Reverse transcriptase" evidence="1">
    <location>
        <begin position="1"/>
        <end position="65"/>
    </location>
</feature>
<evidence type="ECO:0000313" key="2">
    <source>
        <dbReference type="EMBL" id="KII71209.1"/>
    </source>
</evidence>
<name>A0A0C2J096_THEKT</name>
<accession>A0A0C2J096</accession>
<dbReference type="InterPro" id="IPR050951">
    <property type="entry name" value="Retrovirus_Pol_polyprotein"/>
</dbReference>
<dbReference type="AlphaFoldDB" id="A0A0C2J096"/>
<dbReference type="InterPro" id="IPR043502">
    <property type="entry name" value="DNA/RNA_pol_sf"/>
</dbReference>
<dbReference type="InterPro" id="IPR043128">
    <property type="entry name" value="Rev_trsase/Diguanyl_cyclase"/>
</dbReference>
<protein>
    <submittedName>
        <fullName evidence="2">Transposon Tf2-9 polyprotein</fullName>
    </submittedName>
</protein>
<dbReference type="Gene3D" id="3.30.70.270">
    <property type="match status" value="2"/>
</dbReference>
<dbReference type="Proteomes" id="UP000031668">
    <property type="component" value="Unassembled WGS sequence"/>
</dbReference>
<dbReference type="PANTHER" id="PTHR37984:SF5">
    <property type="entry name" value="PROTEIN NYNRIN-LIKE"/>
    <property type="match status" value="1"/>
</dbReference>
<gene>
    <name evidence="2" type="ORF">RF11_09233</name>
</gene>
<dbReference type="PROSITE" id="PS50878">
    <property type="entry name" value="RT_POL"/>
    <property type="match status" value="1"/>
</dbReference>
<keyword evidence="3" id="KW-1185">Reference proteome</keyword>
<organism evidence="2 3">
    <name type="scientific">Thelohanellus kitauei</name>
    <name type="common">Myxosporean</name>
    <dbReference type="NCBI Taxonomy" id="669202"/>
    <lineage>
        <taxon>Eukaryota</taxon>
        <taxon>Metazoa</taxon>
        <taxon>Cnidaria</taxon>
        <taxon>Myxozoa</taxon>
        <taxon>Myxosporea</taxon>
        <taxon>Bivalvulida</taxon>
        <taxon>Platysporina</taxon>
        <taxon>Myxobolidae</taxon>
        <taxon>Thelohanellus</taxon>
    </lineage>
</organism>
<dbReference type="OrthoDB" id="8051208at2759"/>
<dbReference type="EMBL" id="JWZT01001836">
    <property type="protein sequence ID" value="KII71209.1"/>
    <property type="molecule type" value="Genomic_DNA"/>
</dbReference>
<dbReference type="SUPFAM" id="SSF56672">
    <property type="entry name" value="DNA/RNA polymerases"/>
    <property type="match status" value="1"/>
</dbReference>
<dbReference type="PANTHER" id="PTHR37984">
    <property type="entry name" value="PROTEIN CBG26694"/>
    <property type="match status" value="1"/>
</dbReference>
<comment type="caution">
    <text evidence="2">The sequence shown here is derived from an EMBL/GenBank/DDBJ whole genome shotgun (WGS) entry which is preliminary data.</text>
</comment>
<evidence type="ECO:0000313" key="3">
    <source>
        <dbReference type="Proteomes" id="UP000031668"/>
    </source>
</evidence>
<proteinExistence type="predicted"/>
<reference evidence="2 3" key="1">
    <citation type="journal article" date="2014" name="Genome Biol. Evol.">
        <title>The genome of the myxosporean Thelohanellus kitauei shows adaptations to nutrient acquisition within its fish host.</title>
        <authorList>
            <person name="Yang Y."/>
            <person name="Xiong J."/>
            <person name="Zhou Z."/>
            <person name="Huo F."/>
            <person name="Miao W."/>
            <person name="Ran C."/>
            <person name="Liu Y."/>
            <person name="Zhang J."/>
            <person name="Feng J."/>
            <person name="Wang M."/>
            <person name="Wang M."/>
            <person name="Wang L."/>
            <person name="Yao B."/>
        </authorList>
    </citation>
    <scope>NUCLEOTIDE SEQUENCE [LARGE SCALE GENOMIC DNA]</scope>
    <source>
        <strain evidence="2">Wuqing</strain>
    </source>
</reference>
<sequence>MDRLLNGIPSTACYLDDIIITGKDEEERLNNLESVLRKLQEYNITTQKSKFKFLLDEVRYLGHRINSKGIMPLNDKIIVIKNQPAPTNLKELKSFLGAVNYHSKFLPMIQAIYKPLYELKNKEHKVVLELLLPKSLG</sequence>
<dbReference type="InterPro" id="IPR000477">
    <property type="entry name" value="RT_dom"/>
</dbReference>
<evidence type="ECO:0000259" key="1">
    <source>
        <dbReference type="PROSITE" id="PS50878"/>
    </source>
</evidence>